<reference evidence="1 2" key="1">
    <citation type="submission" date="2019-06" db="EMBL/GenBank/DDBJ databases">
        <title>Sequencing the genomes of 1000 actinobacteria strains.</title>
        <authorList>
            <person name="Klenk H.-P."/>
        </authorList>
    </citation>
    <scope>NUCLEOTIDE SEQUENCE [LARGE SCALE GENOMIC DNA]</scope>
    <source>
        <strain evidence="1 2">DSM 21947</strain>
    </source>
</reference>
<keyword evidence="2" id="KW-1185">Reference proteome</keyword>
<gene>
    <name evidence="1" type="ORF">FB472_1041</name>
</gene>
<protein>
    <submittedName>
        <fullName evidence="1">Uncharacterized protein YwgA</fullName>
    </submittedName>
</protein>
<organism evidence="1 2">
    <name type="scientific">Rhodoglobus vestalii</name>
    <dbReference type="NCBI Taxonomy" id="193384"/>
    <lineage>
        <taxon>Bacteria</taxon>
        <taxon>Bacillati</taxon>
        <taxon>Actinomycetota</taxon>
        <taxon>Actinomycetes</taxon>
        <taxon>Micrococcales</taxon>
        <taxon>Microbacteriaceae</taxon>
        <taxon>Rhodoglobus</taxon>
    </lineage>
</organism>
<dbReference type="EMBL" id="VFRA01000001">
    <property type="protein sequence ID" value="TQO19484.1"/>
    <property type="molecule type" value="Genomic_DNA"/>
</dbReference>
<name>A0A8H2K5W2_9MICO</name>
<comment type="caution">
    <text evidence="1">The sequence shown here is derived from an EMBL/GenBank/DDBJ whole genome shotgun (WGS) entry which is preliminary data.</text>
</comment>
<evidence type="ECO:0000313" key="1">
    <source>
        <dbReference type="EMBL" id="TQO19484.1"/>
    </source>
</evidence>
<evidence type="ECO:0000313" key="2">
    <source>
        <dbReference type="Proteomes" id="UP000316560"/>
    </source>
</evidence>
<dbReference type="AlphaFoldDB" id="A0A8H2K5W2"/>
<sequence length="233" mass="25801">MMESFKGAHTGNQSIIRSNATELFGTDPRRASLGSANGALGSSDRKGLFVTDERADFDVDDAVILLVGSDPGPRERQGQIRGITRLEKLVFLLERETSAGGAMTESADFEPYNFGPFSQKVYQALTTLTAAGLLNDTAETSASNEDQYEIAQIVGVDAAPAEYSTRDFELTELGRDYFAVLTRELPKVTVSEAADLRKRFAGWSLRQLVRYVYERYDDYTKNSLIREDILGKE</sequence>
<proteinExistence type="predicted"/>
<accession>A0A8H2K5W2</accession>
<dbReference type="Proteomes" id="UP000316560">
    <property type="component" value="Unassembled WGS sequence"/>
</dbReference>